<dbReference type="EMBL" id="FNAF01000002">
    <property type="protein sequence ID" value="SDD31845.1"/>
    <property type="molecule type" value="Genomic_DNA"/>
</dbReference>
<gene>
    <name evidence="2" type="ORF">SAMN04489866_102222</name>
</gene>
<evidence type="ECO:0000259" key="1">
    <source>
        <dbReference type="Pfam" id="PF10040"/>
    </source>
</evidence>
<dbReference type="Gene3D" id="3.30.70.1900">
    <property type="match status" value="1"/>
</dbReference>
<dbReference type="OrthoDB" id="425607at2"/>
<organism evidence="2 3">
    <name type="scientific">Peptococcus niger</name>
    <dbReference type="NCBI Taxonomy" id="2741"/>
    <lineage>
        <taxon>Bacteria</taxon>
        <taxon>Bacillati</taxon>
        <taxon>Bacillota</taxon>
        <taxon>Clostridia</taxon>
        <taxon>Eubacteriales</taxon>
        <taxon>Peptococcaceae</taxon>
        <taxon>Peptococcus</taxon>
    </lineage>
</organism>
<proteinExistence type="predicted"/>
<name>A0A1G6TU52_PEPNI</name>
<dbReference type="AlphaFoldDB" id="A0A1G6TU52"/>
<reference evidence="2 3" key="1">
    <citation type="submission" date="2016-10" db="EMBL/GenBank/DDBJ databases">
        <authorList>
            <person name="de Groot N.N."/>
        </authorList>
    </citation>
    <scope>NUCLEOTIDE SEQUENCE [LARGE SCALE GENOMIC DNA]</scope>
    <source>
        <strain evidence="2 3">DSM 20475</strain>
    </source>
</reference>
<keyword evidence="3" id="KW-1185">Reference proteome</keyword>
<sequence>MERFTYALEPGISLPKGIGYKLYGALNDLAGPVLAAHWHRLQQAEIHQHLFVKEGRFYWRLALLADDEPDIALRSAREDLARRLAGLTRLPVDGTDLALQVVERVTLSRTAILHHHLSHQAPADRLTLTLRAPLAFKRAGHYDPLPQPELMAQSLINRWVPLLPELAADPARLRAHAAASLLPARMSLRTTAVPIKGSHIPGSLGDMTLLLKARPPLRRLWGLFFALGEWSGIGVKTALGMGGISVMAPGWTSLPANAMIDSSSTAPQETTDI</sequence>
<protein>
    <submittedName>
        <fullName evidence="2">Uncharacterized conserved protein</fullName>
    </submittedName>
</protein>
<evidence type="ECO:0000313" key="3">
    <source>
        <dbReference type="Proteomes" id="UP000198995"/>
    </source>
</evidence>
<dbReference type="CDD" id="cd21141">
    <property type="entry name" value="Cas6_III-like"/>
    <property type="match status" value="1"/>
</dbReference>
<accession>A0A1G6TU52</accession>
<dbReference type="RefSeq" id="WP_159427959.1">
    <property type="nucleotide sequence ID" value="NZ_FNAF01000002.1"/>
</dbReference>
<dbReference type="Proteomes" id="UP000198995">
    <property type="component" value="Unassembled WGS sequence"/>
</dbReference>
<dbReference type="Pfam" id="PF10040">
    <property type="entry name" value="CRISPR_Cas6"/>
    <property type="match status" value="1"/>
</dbReference>
<feature type="domain" description="CRISPR-associated protein Cas6 C-terminal" evidence="1">
    <location>
        <begin position="128"/>
        <end position="243"/>
    </location>
</feature>
<dbReference type="InterPro" id="IPR019267">
    <property type="entry name" value="CRISPR-assoc_Cas6_C"/>
</dbReference>
<dbReference type="STRING" id="2741.SAMN04489866_102222"/>
<evidence type="ECO:0000313" key="2">
    <source>
        <dbReference type="EMBL" id="SDD31845.1"/>
    </source>
</evidence>